<comment type="subunit">
    <text evidence="3">Homodimer.</text>
</comment>
<sequence length="394" mass="44834">LWIFFPLKPHICIFFFPVEYLTNEGQSWVLPVVRKVQLQIANDPTLTHEYVPSAGQAEFTRRATELVLGRESHAIVENRTGGIQAVGGTGALRIGAEFLQCWYKIRTSRTPTCAPVYISSPAWENHQQVFQDAGFEDIRSYRYWDSDKLALATNDLMEDMENAIEHAIIVLYVSSHHPTGVDPSVTEWEQIAGIMRRRKLFPFFYLPSQGFASGDLDQDAWPIRHFVAEGFELFCAQSFSENFCLYSERVGNLVIVTKDNESFISIKSQIASIARAIWGSPGAAGARIVTTILNNPALYAEWKENLKVMLQRMMLMREKLKEKLRILGTVGSWEHIPQQNGMHCFLGLNSSQIEFLVRKKHIYLLENGRINICGLNSNNLEYVAQSIHEAVKFD</sequence>
<dbReference type="InterPro" id="IPR004839">
    <property type="entry name" value="Aminotransferase_I/II_large"/>
</dbReference>
<dbReference type="InterPro" id="IPR015424">
    <property type="entry name" value="PyrdxlP-dep_Trfase"/>
</dbReference>
<reference evidence="9" key="2">
    <citation type="submission" date="2025-08" db="UniProtKB">
        <authorList>
            <consortium name="Ensembl"/>
        </authorList>
    </citation>
    <scope>IDENTIFICATION</scope>
</reference>
<dbReference type="GO" id="GO:0030170">
    <property type="term" value="F:pyridoxal phosphate binding"/>
    <property type="evidence" value="ECO:0007669"/>
    <property type="project" value="InterPro"/>
</dbReference>
<dbReference type="SUPFAM" id="SSF53383">
    <property type="entry name" value="PLP-dependent transferases"/>
    <property type="match status" value="1"/>
</dbReference>
<dbReference type="GeneTree" id="ENSGT00950000183082"/>
<dbReference type="InterPro" id="IPR000796">
    <property type="entry name" value="Asp_trans"/>
</dbReference>
<keyword evidence="5" id="KW-0032">Aminotransferase</keyword>
<dbReference type="EMBL" id="AFYH01110065">
    <property type="status" value="NOT_ANNOTATED_CDS"/>
    <property type="molecule type" value="Genomic_DNA"/>
</dbReference>
<dbReference type="AlphaFoldDB" id="H3B3K1"/>
<dbReference type="PANTHER" id="PTHR11879">
    <property type="entry name" value="ASPARTATE AMINOTRANSFERASE"/>
    <property type="match status" value="1"/>
</dbReference>
<reference evidence="9" key="3">
    <citation type="submission" date="2025-09" db="UniProtKB">
        <authorList>
            <consortium name="Ensembl"/>
        </authorList>
    </citation>
    <scope>IDENTIFICATION</scope>
</reference>
<evidence type="ECO:0000256" key="1">
    <source>
        <dbReference type="ARBA" id="ARBA00001933"/>
    </source>
</evidence>
<dbReference type="EMBL" id="AFYH01110062">
    <property type="status" value="NOT_ANNOTATED_CDS"/>
    <property type="molecule type" value="Genomic_DNA"/>
</dbReference>
<dbReference type="EMBL" id="AFYH01110063">
    <property type="status" value="NOT_ANNOTATED_CDS"/>
    <property type="molecule type" value="Genomic_DNA"/>
</dbReference>
<dbReference type="EC" id="2.6.1.1" evidence="4"/>
<evidence type="ECO:0000313" key="10">
    <source>
        <dbReference type="Proteomes" id="UP000008672"/>
    </source>
</evidence>
<protein>
    <recommendedName>
        <fullName evidence="4">aspartate transaminase</fullName>
        <ecNumber evidence="4">2.6.1.1</ecNumber>
    </recommendedName>
</protein>
<evidence type="ECO:0000256" key="6">
    <source>
        <dbReference type="ARBA" id="ARBA00022679"/>
    </source>
</evidence>
<dbReference type="Pfam" id="PF00155">
    <property type="entry name" value="Aminotran_1_2"/>
    <property type="match status" value="1"/>
</dbReference>
<evidence type="ECO:0000256" key="4">
    <source>
        <dbReference type="ARBA" id="ARBA00012753"/>
    </source>
</evidence>
<proteinExistence type="inferred from homology"/>
<dbReference type="CDD" id="cd00609">
    <property type="entry name" value="AAT_like"/>
    <property type="match status" value="1"/>
</dbReference>
<dbReference type="HOGENOM" id="CLU_032440_1_2_1"/>
<evidence type="ECO:0000256" key="2">
    <source>
        <dbReference type="ARBA" id="ARBA00007441"/>
    </source>
</evidence>
<accession>H3B3K1</accession>
<dbReference type="Gene3D" id="3.90.1150.10">
    <property type="entry name" value="Aspartate Aminotransferase, domain 1"/>
    <property type="match status" value="1"/>
</dbReference>
<feature type="domain" description="Aminotransferase class I/classII large" evidence="8">
    <location>
        <begin position="19"/>
        <end position="387"/>
    </location>
</feature>
<evidence type="ECO:0000256" key="5">
    <source>
        <dbReference type="ARBA" id="ARBA00022576"/>
    </source>
</evidence>
<dbReference type="Ensembl" id="ENSLACT00000016586.1">
    <property type="protein sequence ID" value="ENSLACP00000016472.1"/>
    <property type="gene ID" value="ENSLACG00000014513.2"/>
</dbReference>
<dbReference type="PRINTS" id="PR00799">
    <property type="entry name" value="TRANSAMINASE"/>
</dbReference>
<dbReference type="InterPro" id="IPR015421">
    <property type="entry name" value="PyrdxlP-dep_Trfase_major"/>
</dbReference>
<evidence type="ECO:0000313" key="9">
    <source>
        <dbReference type="Ensembl" id="ENSLACP00000016472.1"/>
    </source>
</evidence>
<evidence type="ECO:0000256" key="7">
    <source>
        <dbReference type="ARBA" id="ARBA00022898"/>
    </source>
</evidence>
<reference evidence="10" key="1">
    <citation type="submission" date="2011-08" db="EMBL/GenBank/DDBJ databases">
        <title>The draft genome of Latimeria chalumnae.</title>
        <authorList>
            <person name="Di Palma F."/>
            <person name="Alfoldi J."/>
            <person name="Johnson J."/>
            <person name="Berlin A."/>
            <person name="Gnerre S."/>
            <person name="Jaffe D."/>
            <person name="MacCallum I."/>
            <person name="Young S."/>
            <person name="Walker B.J."/>
            <person name="Lander E."/>
            <person name="Lindblad-Toh K."/>
        </authorList>
    </citation>
    <scope>NUCLEOTIDE SEQUENCE [LARGE SCALE GENOMIC DNA]</scope>
    <source>
        <strain evidence="10">Wild caught</strain>
    </source>
</reference>
<dbReference type="Gene3D" id="3.40.640.10">
    <property type="entry name" value="Type I PLP-dependent aspartate aminotransferase-like (Major domain)"/>
    <property type="match status" value="1"/>
</dbReference>
<dbReference type="GO" id="GO:0005829">
    <property type="term" value="C:cytosol"/>
    <property type="evidence" value="ECO:0007669"/>
    <property type="project" value="TreeGrafter"/>
</dbReference>
<dbReference type="InterPro" id="IPR015422">
    <property type="entry name" value="PyrdxlP-dep_Trfase_small"/>
</dbReference>
<comment type="cofactor">
    <cofactor evidence="1">
        <name>pyridoxal 5'-phosphate</name>
        <dbReference type="ChEBI" id="CHEBI:597326"/>
    </cofactor>
</comment>
<comment type="similarity">
    <text evidence="2">Belongs to the class-I pyridoxal-phosphate-dependent aminotransferase family.</text>
</comment>
<dbReference type="EMBL" id="AFYH01110064">
    <property type="status" value="NOT_ANNOTATED_CDS"/>
    <property type="molecule type" value="Genomic_DNA"/>
</dbReference>
<keyword evidence="6" id="KW-0808">Transferase</keyword>
<gene>
    <name evidence="9" type="primary">GOT1L1</name>
</gene>
<evidence type="ECO:0000259" key="8">
    <source>
        <dbReference type="Pfam" id="PF00155"/>
    </source>
</evidence>
<dbReference type="GO" id="GO:0004069">
    <property type="term" value="F:L-aspartate:2-oxoglutarate aminotransferase activity"/>
    <property type="evidence" value="ECO:0007669"/>
    <property type="project" value="UniProtKB-EC"/>
</dbReference>
<dbReference type="Proteomes" id="UP000008672">
    <property type="component" value="Unassembled WGS sequence"/>
</dbReference>
<keyword evidence="10" id="KW-1185">Reference proteome</keyword>
<evidence type="ECO:0000256" key="3">
    <source>
        <dbReference type="ARBA" id="ARBA00011738"/>
    </source>
</evidence>
<dbReference type="FunFam" id="3.40.640.10:FF:000066">
    <property type="entry name" value="Aspartate aminotransferase"/>
    <property type="match status" value="1"/>
</dbReference>
<dbReference type="PANTHER" id="PTHR11879:SF55">
    <property type="entry name" value="GLUTAMATE OXALOACETATE TRANSAMINASE 1, ISOFORM B"/>
    <property type="match status" value="1"/>
</dbReference>
<name>H3B3K1_LATCH</name>
<dbReference type="GO" id="GO:0006532">
    <property type="term" value="P:aspartate biosynthetic process"/>
    <property type="evidence" value="ECO:0007669"/>
    <property type="project" value="TreeGrafter"/>
</dbReference>
<keyword evidence="7" id="KW-0663">Pyridoxal phosphate</keyword>
<organism evidence="9 10">
    <name type="scientific">Latimeria chalumnae</name>
    <name type="common">Coelacanth</name>
    <dbReference type="NCBI Taxonomy" id="7897"/>
    <lineage>
        <taxon>Eukaryota</taxon>
        <taxon>Metazoa</taxon>
        <taxon>Chordata</taxon>
        <taxon>Craniata</taxon>
        <taxon>Vertebrata</taxon>
        <taxon>Euteleostomi</taxon>
        <taxon>Coelacanthiformes</taxon>
        <taxon>Coelacanthidae</taxon>
        <taxon>Latimeria</taxon>
    </lineage>
</organism>